<feature type="domain" description="EamA" evidence="7">
    <location>
        <begin position="157"/>
        <end position="287"/>
    </location>
</feature>
<evidence type="ECO:0000259" key="7">
    <source>
        <dbReference type="Pfam" id="PF00892"/>
    </source>
</evidence>
<evidence type="ECO:0000256" key="1">
    <source>
        <dbReference type="ARBA" id="ARBA00004141"/>
    </source>
</evidence>
<evidence type="ECO:0000256" key="4">
    <source>
        <dbReference type="ARBA" id="ARBA00022989"/>
    </source>
</evidence>
<dbReference type="RefSeq" id="WP_095045614.1">
    <property type="nucleotide sequence ID" value="NZ_LN890656.1"/>
</dbReference>
<dbReference type="Proteomes" id="UP000215027">
    <property type="component" value="Chromosome II"/>
</dbReference>
<dbReference type="Pfam" id="PF00892">
    <property type="entry name" value="EamA"/>
    <property type="match status" value="2"/>
</dbReference>
<feature type="transmembrane region" description="Helical" evidence="6">
    <location>
        <begin position="71"/>
        <end position="90"/>
    </location>
</feature>
<keyword evidence="9" id="KW-1185">Reference proteome</keyword>
<feature type="domain" description="EamA" evidence="7">
    <location>
        <begin position="6"/>
        <end position="141"/>
    </location>
</feature>
<dbReference type="KEGG" id="pbf:CFX0092_B0798"/>
<protein>
    <recommendedName>
        <fullName evidence="7">EamA domain-containing protein</fullName>
    </recommendedName>
</protein>
<dbReference type="InterPro" id="IPR050638">
    <property type="entry name" value="AA-Vitamin_Transporters"/>
</dbReference>
<feature type="transmembrane region" description="Helical" evidence="6">
    <location>
        <begin position="96"/>
        <end position="116"/>
    </location>
</feature>
<feature type="transmembrane region" description="Helical" evidence="6">
    <location>
        <begin position="36"/>
        <end position="59"/>
    </location>
</feature>
<keyword evidence="3 6" id="KW-0812">Transmembrane</keyword>
<organism evidence="8 9">
    <name type="scientific">Candidatus Promineifilum breve</name>
    <dbReference type="NCBI Taxonomy" id="1806508"/>
    <lineage>
        <taxon>Bacteria</taxon>
        <taxon>Bacillati</taxon>
        <taxon>Chloroflexota</taxon>
        <taxon>Ardenticatenia</taxon>
        <taxon>Candidatus Promineifilales</taxon>
        <taxon>Candidatus Promineifilaceae</taxon>
        <taxon>Candidatus Promineifilum</taxon>
    </lineage>
</organism>
<dbReference type="InterPro" id="IPR037185">
    <property type="entry name" value="EmrE-like"/>
</dbReference>
<accession>A0A160T8F4</accession>
<dbReference type="GO" id="GO:0016020">
    <property type="term" value="C:membrane"/>
    <property type="evidence" value="ECO:0007669"/>
    <property type="project" value="UniProtKB-SubCell"/>
</dbReference>
<keyword evidence="5 6" id="KW-0472">Membrane</keyword>
<feature type="transmembrane region" description="Helical" evidence="6">
    <location>
        <begin position="128"/>
        <end position="146"/>
    </location>
</feature>
<keyword evidence="4 6" id="KW-1133">Transmembrane helix</keyword>
<name>A0A160T8F4_9CHLR</name>
<dbReference type="InterPro" id="IPR000620">
    <property type="entry name" value="EamA_dom"/>
</dbReference>
<gene>
    <name evidence="8" type="ORF">CFX0092_B0798</name>
</gene>
<dbReference type="OrthoDB" id="158029at2"/>
<reference evidence="8" key="1">
    <citation type="submission" date="2016-01" db="EMBL/GenBank/DDBJ databases">
        <authorList>
            <person name="Mcilroy J.S."/>
            <person name="Karst M S."/>
            <person name="Albertsen M."/>
        </authorList>
    </citation>
    <scope>NUCLEOTIDE SEQUENCE</scope>
    <source>
        <strain evidence="8">Cfx-K</strain>
    </source>
</reference>
<dbReference type="Gene3D" id="1.10.3730.20">
    <property type="match status" value="1"/>
</dbReference>
<evidence type="ECO:0000313" key="9">
    <source>
        <dbReference type="Proteomes" id="UP000215027"/>
    </source>
</evidence>
<feature type="transmembrane region" description="Helical" evidence="6">
    <location>
        <begin position="270"/>
        <end position="288"/>
    </location>
</feature>
<evidence type="ECO:0000256" key="2">
    <source>
        <dbReference type="ARBA" id="ARBA00007362"/>
    </source>
</evidence>
<evidence type="ECO:0000256" key="6">
    <source>
        <dbReference type="SAM" id="Phobius"/>
    </source>
</evidence>
<dbReference type="AlphaFoldDB" id="A0A160T8F4"/>
<comment type="subcellular location">
    <subcellularLocation>
        <location evidence="1">Membrane</location>
        <topology evidence="1">Multi-pass membrane protein</topology>
    </subcellularLocation>
</comment>
<feature type="transmembrane region" description="Helical" evidence="6">
    <location>
        <begin position="152"/>
        <end position="173"/>
    </location>
</feature>
<evidence type="ECO:0000256" key="5">
    <source>
        <dbReference type="ARBA" id="ARBA00023136"/>
    </source>
</evidence>
<dbReference type="SUPFAM" id="SSF103481">
    <property type="entry name" value="Multidrug resistance efflux transporter EmrE"/>
    <property type="match status" value="2"/>
</dbReference>
<evidence type="ECO:0000256" key="3">
    <source>
        <dbReference type="ARBA" id="ARBA00022692"/>
    </source>
</evidence>
<feature type="transmembrane region" description="Helical" evidence="6">
    <location>
        <begin position="180"/>
        <end position="199"/>
    </location>
</feature>
<feature type="transmembrane region" description="Helical" evidence="6">
    <location>
        <begin position="248"/>
        <end position="264"/>
    </location>
</feature>
<comment type="similarity">
    <text evidence="2">Belongs to the EamA transporter family.</text>
</comment>
<sequence>MKPIHYLSLLLLGAVWGASFLFIGVAAPAFGPLTLMLVRVLVAGLLMLGVAVVTQGRPVGGTLQLRANWRIYLAIGLLNSALPFTLIAFSELRLPASLAAILNSTTPLFTALMAAAWGSEPLTGRKGLGVILGMAGVAVLVGGAPLTLDRAALLAVGASLLAALAYGTGTVYAARHITGLPAATASTVQLLAAAVWLVGPGVVAAPRTPPPGAAVAALAALILLSTTFAYLLYFFLLKNVGPTRTASVTFLVPVFGSVWAILFLNERFSLGMLAGLAIILVSVALVVGRGRERETTDFTDVTD</sequence>
<feature type="transmembrane region" description="Helical" evidence="6">
    <location>
        <begin position="211"/>
        <end position="236"/>
    </location>
</feature>
<dbReference type="PANTHER" id="PTHR32322">
    <property type="entry name" value="INNER MEMBRANE TRANSPORTER"/>
    <property type="match status" value="1"/>
</dbReference>
<evidence type="ECO:0000313" key="8">
    <source>
        <dbReference type="EMBL" id="CUS06332.1"/>
    </source>
</evidence>
<dbReference type="PANTHER" id="PTHR32322:SF9">
    <property type="entry name" value="AMINO-ACID METABOLITE EFFLUX PUMP-RELATED"/>
    <property type="match status" value="1"/>
</dbReference>
<dbReference type="EMBL" id="LN890656">
    <property type="protein sequence ID" value="CUS06332.1"/>
    <property type="molecule type" value="Genomic_DNA"/>
</dbReference>
<proteinExistence type="inferred from homology"/>